<dbReference type="CDD" id="cd06261">
    <property type="entry name" value="TM_PBP2"/>
    <property type="match status" value="1"/>
</dbReference>
<dbReference type="Pfam" id="PF00528">
    <property type="entry name" value="BPD_transp_1"/>
    <property type="match status" value="1"/>
</dbReference>
<evidence type="ECO:0000256" key="5">
    <source>
        <dbReference type="RuleBase" id="RU363032"/>
    </source>
</evidence>
<keyword evidence="8" id="KW-1185">Reference proteome</keyword>
<keyword evidence="4 5" id="KW-0472">Membrane</keyword>
<dbReference type="InterPro" id="IPR000515">
    <property type="entry name" value="MetI-like"/>
</dbReference>
<accession>A0AAV3UAI8</accession>
<evidence type="ECO:0000256" key="1">
    <source>
        <dbReference type="ARBA" id="ARBA00004141"/>
    </source>
</evidence>
<protein>
    <submittedName>
        <fullName evidence="7">Carbohydrate ABC transporter permease</fullName>
    </submittedName>
</protein>
<feature type="transmembrane region" description="Helical" evidence="5">
    <location>
        <begin position="135"/>
        <end position="159"/>
    </location>
</feature>
<dbReference type="PANTHER" id="PTHR43879">
    <property type="entry name" value="ABC TRANSPORTER PERMEASE PROTEIN"/>
    <property type="match status" value="1"/>
</dbReference>
<gene>
    <name evidence="7" type="ORF">GCM10025751_00920</name>
</gene>
<dbReference type="Gene3D" id="1.10.3720.10">
    <property type="entry name" value="MetI-like"/>
    <property type="match status" value="1"/>
</dbReference>
<dbReference type="GO" id="GO:0005886">
    <property type="term" value="C:plasma membrane"/>
    <property type="evidence" value="ECO:0007669"/>
    <property type="project" value="UniProtKB-SubCell"/>
</dbReference>
<name>A0AAV3UAI8_9EURY</name>
<evidence type="ECO:0000259" key="6">
    <source>
        <dbReference type="PROSITE" id="PS50928"/>
    </source>
</evidence>
<feature type="domain" description="ABC transmembrane type-1" evidence="6">
    <location>
        <begin position="98"/>
        <end position="307"/>
    </location>
</feature>
<dbReference type="EMBL" id="BAABKX010000001">
    <property type="protein sequence ID" value="GAA5040385.1"/>
    <property type="molecule type" value="Genomic_DNA"/>
</dbReference>
<dbReference type="GeneID" id="68614787"/>
<feature type="transmembrane region" description="Helical" evidence="5">
    <location>
        <begin position="31"/>
        <end position="56"/>
    </location>
</feature>
<keyword evidence="3 5" id="KW-1133">Transmembrane helix</keyword>
<evidence type="ECO:0000256" key="4">
    <source>
        <dbReference type="ARBA" id="ARBA00023136"/>
    </source>
</evidence>
<feature type="transmembrane region" description="Helical" evidence="5">
    <location>
        <begin position="287"/>
        <end position="307"/>
    </location>
</feature>
<dbReference type="SUPFAM" id="SSF161098">
    <property type="entry name" value="MetI-like"/>
    <property type="match status" value="1"/>
</dbReference>
<reference evidence="7 8" key="1">
    <citation type="journal article" date="2019" name="Int. J. Syst. Evol. Microbiol.">
        <title>The Global Catalogue of Microorganisms (GCM) 10K type strain sequencing project: providing services to taxonomists for standard genome sequencing and annotation.</title>
        <authorList>
            <consortium name="The Broad Institute Genomics Platform"/>
            <consortium name="The Broad Institute Genome Sequencing Center for Infectious Disease"/>
            <person name="Wu L."/>
            <person name="Ma J."/>
        </authorList>
    </citation>
    <scope>NUCLEOTIDE SEQUENCE [LARGE SCALE GENOMIC DNA]</scope>
    <source>
        <strain evidence="7 8">JCM 17504</strain>
    </source>
</reference>
<comment type="similarity">
    <text evidence="5">Belongs to the binding-protein-dependent transport system permease family.</text>
</comment>
<comment type="subcellular location">
    <subcellularLocation>
        <location evidence="5">Cell membrane</location>
        <topology evidence="5">Multi-pass membrane protein</topology>
    </subcellularLocation>
    <subcellularLocation>
        <location evidence="1">Membrane</location>
        <topology evidence="1">Multi-pass membrane protein</topology>
    </subcellularLocation>
</comment>
<proteinExistence type="inferred from homology"/>
<comment type="caution">
    <text evidence="7">The sequence shown here is derived from an EMBL/GenBank/DDBJ whole genome shotgun (WGS) entry which is preliminary data.</text>
</comment>
<feature type="transmembrane region" description="Helical" evidence="5">
    <location>
        <begin position="254"/>
        <end position="275"/>
    </location>
</feature>
<evidence type="ECO:0000313" key="8">
    <source>
        <dbReference type="Proteomes" id="UP001501729"/>
    </source>
</evidence>
<keyword evidence="5" id="KW-0813">Transport</keyword>
<dbReference type="PANTHER" id="PTHR43879:SF1">
    <property type="entry name" value="GLUCOSE IMPORT SYSTEM PERMEASE PROTEIN GLCU"/>
    <property type="match status" value="1"/>
</dbReference>
<sequence length="317" mass="34437">MSSPPATPEPEQRTRRERATTAFRNAGPRRLVLYATLLAIVAFYLAPLEAAIMTAIKTNSAFNTTLPFAPPIELFPPSLEGFTLEAWRVAINKLSHGILNSLMLAVPATILSATLGSFAAYGVTNVEWKYQMPIIALFIAGIFIPYQAVLVPLSRLFAIVDTQSLLAPLWGLPLMHAHYSNIINLIIAHTAYGIPITFLLFRSYYRNLSEEMLEAARLDGASVFSIYRNIVLPLSKPMFAVTLIYQFTQVWNDLLFALVILPGGAGAGEPVTVALTNLSGGIIQSFGLQMAGAFVAAIPTLIVYIAFGEQFAKGVAS</sequence>
<evidence type="ECO:0000256" key="2">
    <source>
        <dbReference type="ARBA" id="ARBA00022692"/>
    </source>
</evidence>
<evidence type="ECO:0000313" key="7">
    <source>
        <dbReference type="EMBL" id="GAA5040385.1"/>
    </source>
</evidence>
<dbReference type="PROSITE" id="PS50928">
    <property type="entry name" value="ABC_TM1"/>
    <property type="match status" value="1"/>
</dbReference>
<dbReference type="Proteomes" id="UP001501729">
    <property type="component" value="Unassembled WGS sequence"/>
</dbReference>
<evidence type="ECO:0000256" key="3">
    <source>
        <dbReference type="ARBA" id="ARBA00022989"/>
    </source>
</evidence>
<feature type="transmembrane region" description="Helical" evidence="5">
    <location>
        <begin position="102"/>
        <end position="123"/>
    </location>
</feature>
<dbReference type="InterPro" id="IPR035906">
    <property type="entry name" value="MetI-like_sf"/>
</dbReference>
<feature type="transmembrane region" description="Helical" evidence="5">
    <location>
        <begin position="179"/>
        <end position="205"/>
    </location>
</feature>
<organism evidence="7 8">
    <name type="scientific">Haladaptatus pallidirubidus</name>
    <dbReference type="NCBI Taxonomy" id="1008152"/>
    <lineage>
        <taxon>Archaea</taxon>
        <taxon>Methanobacteriati</taxon>
        <taxon>Methanobacteriota</taxon>
        <taxon>Stenosarchaea group</taxon>
        <taxon>Halobacteria</taxon>
        <taxon>Halobacteriales</taxon>
        <taxon>Haladaptataceae</taxon>
        <taxon>Haladaptatus</taxon>
    </lineage>
</organism>
<dbReference type="GO" id="GO:0055085">
    <property type="term" value="P:transmembrane transport"/>
    <property type="evidence" value="ECO:0007669"/>
    <property type="project" value="InterPro"/>
</dbReference>
<keyword evidence="2 5" id="KW-0812">Transmembrane</keyword>
<dbReference type="RefSeq" id="WP_227774723.1">
    <property type="nucleotide sequence ID" value="NZ_BAABKX010000001.1"/>
</dbReference>
<dbReference type="AlphaFoldDB" id="A0AAV3UAI8"/>